<dbReference type="FunFam" id="3.40.50.10130:FF:000002">
    <property type="entry name" value="DNA repair endonuclease XPF"/>
    <property type="match status" value="1"/>
</dbReference>
<evidence type="ECO:0000256" key="6">
    <source>
        <dbReference type="ARBA" id="ARBA00022801"/>
    </source>
</evidence>
<comment type="subcellular location">
    <subcellularLocation>
        <location evidence="1">Nucleus</location>
    </subcellularLocation>
</comment>
<reference evidence="11" key="1">
    <citation type="journal article" date="2014" name="Genome Announc.">
        <title>Draft Genome Sequence of the Yeast Pseudozyma antarctica Type Strain JCM10317, a Producer of the Glycolipid Biosurfactants, Mannosylerythritol Lipids.</title>
        <authorList>
            <person name="Saika A."/>
            <person name="Koike H."/>
            <person name="Hori T."/>
            <person name="Fukuoka T."/>
            <person name="Sato S."/>
            <person name="Habe H."/>
            <person name="Kitamoto D."/>
            <person name="Morita T."/>
        </authorList>
    </citation>
    <scope>NUCLEOTIDE SEQUENCE [LARGE SCALE GENOMIC DNA]</scope>
    <source>
        <strain evidence="11">JCM 10317</strain>
    </source>
</reference>
<dbReference type="GeneID" id="26303872"/>
<name>A0A081CDQ3_PSEA2</name>
<dbReference type="RefSeq" id="XP_014657142.1">
    <property type="nucleotide sequence ID" value="XM_014801656.1"/>
</dbReference>
<dbReference type="CDD" id="cd20078">
    <property type="entry name" value="XPF_nuclease_XPF_euk"/>
    <property type="match status" value="1"/>
</dbReference>
<dbReference type="Gene3D" id="3.40.50.10130">
    <property type="match status" value="1"/>
</dbReference>
<dbReference type="GO" id="GO:0003684">
    <property type="term" value="F:damaged DNA binding"/>
    <property type="evidence" value="ECO:0007669"/>
    <property type="project" value="TreeGrafter"/>
</dbReference>
<dbReference type="OrthoDB" id="361020at2759"/>
<dbReference type="InterPro" id="IPR010994">
    <property type="entry name" value="RuvA_2-like"/>
</dbReference>
<dbReference type="InterPro" id="IPR006166">
    <property type="entry name" value="ERCC4_domain"/>
</dbReference>
<evidence type="ECO:0000256" key="5">
    <source>
        <dbReference type="ARBA" id="ARBA00022763"/>
    </source>
</evidence>
<keyword evidence="7" id="KW-0238">DNA-binding</keyword>
<dbReference type="InterPro" id="IPR006167">
    <property type="entry name" value="XPF"/>
</dbReference>
<dbReference type="PANTHER" id="PTHR10150:SF0">
    <property type="entry name" value="DNA REPAIR ENDONUCLEASE XPF"/>
    <property type="match status" value="1"/>
</dbReference>
<evidence type="ECO:0000256" key="7">
    <source>
        <dbReference type="ARBA" id="ARBA00023125"/>
    </source>
</evidence>
<comment type="similarity">
    <text evidence="2">Belongs to the XPF family.</text>
</comment>
<dbReference type="SUPFAM" id="SSF47781">
    <property type="entry name" value="RuvA domain 2-like"/>
    <property type="match status" value="1"/>
</dbReference>
<evidence type="ECO:0000256" key="4">
    <source>
        <dbReference type="ARBA" id="ARBA00022759"/>
    </source>
</evidence>
<keyword evidence="3" id="KW-0540">Nuclease</keyword>
<dbReference type="GO" id="GO:0000014">
    <property type="term" value="F:single-stranded DNA endodeoxyribonuclease activity"/>
    <property type="evidence" value="ECO:0007669"/>
    <property type="project" value="TreeGrafter"/>
</dbReference>
<keyword evidence="6" id="KW-0378">Hydrolase</keyword>
<keyword evidence="4" id="KW-0255">Endonuclease</keyword>
<dbReference type="EMBL" id="DF830073">
    <property type="protein sequence ID" value="GAK64799.1"/>
    <property type="molecule type" value="Genomic_DNA"/>
</dbReference>
<accession>A0A081CDQ3</accession>
<keyword evidence="9" id="KW-0539">Nucleus</keyword>
<protein>
    <submittedName>
        <fullName evidence="10">DNA repair protein rad16</fullName>
    </submittedName>
</protein>
<evidence type="ECO:0000313" key="10">
    <source>
        <dbReference type="EMBL" id="GAK64799.1"/>
    </source>
</evidence>
<dbReference type="Pfam" id="PF02732">
    <property type="entry name" value="ERCC4"/>
    <property type="match status" value="1"/>
</dbReference>
<dbReference type="GO" id="GO:0000110">
    <property type="term" value="C:nucleotide-excision repair factor 1 complex"/>
    <property type="evidence" value="ECO:0007669"/>
    <property type="project" value="TreeGrafter"/>
</dbReference>
<evidence type="ECO:0000256" key="3">
    <source>
        <dbReference type="ARBA" id="ARBA00022722"/>
    </source>
</evidence>
<keyword evidence="8" id="KW-0234">DNA repair</keyword>
<dbReference type="GO" id="GO:0003697">
    <property type="term" value="F:single-stranded DNA binding"/>
    <property type="evidence" value="ECO:0007669"/>
    <property type="project" value="InterPro"/>
</dbReference>
<dbReference type="GO" id="GO:0000712">
    <property type="term" value="P:resolution of meiotic recombination intermediates"/>
    <property type="evidence" value="ECO:0007669"/>
    <property type="project" value="TreeGrafter"/>
</dbReference>
<dbReference type="Gene3D" id="1.10.150.20">
    <property type="entry name" value="5' to 3' exonuclease, C-terminal subdomain"/>
    <property type="match status" value="1"/>
</dbReference>
<dbReference type="AlphaFoldDB" id="A0A081CDQ3"/>
<evidence type="ECO:0000313" key="11">
    <source>
        <dbReference type="Proteomes" id="UP000053758"/>
    </source>
</evidence>
<evidence type="ECO:0000256" key="2">
    <source>
        <dbReference type="ARBA" id="ARBA00010015"/>
    </source>
</evidence>
<dbReference type="SUPFAM" id="SSF52980">
    <property type="entry name" value="Restriction endonuclease-like"/>
    <property type="match status" value="1"/>
</dbReference>
<organism evidence="10 11">
    <name type="scientific">Pseudozyma antarctica</name>
    <name type="common">Yeast</name>
    <name type="synonym">Candida antarctica</name>
    <dbReference type="NCBI Taxonomy" id="84753"/>
    <lineage>
        <taxon>Eukaryota</taxon>
        <taxon>Fungi</taxon>
        <taxon>Dikarya</taxon>
        <taxon>Basidiomycota</taxon>
        <taxon>Ustilaginomycotina</taxon>
        <taxon>Ustilaginomycetes</taxon>
        <taxon>Ustilaginales</taxon>
        <taxon>Ustilaginaceae</taxon>
        <taxon>Moesziomyces</taxon>
    </lineage>
</organism>
<evidence type="ECO:0000256" key="8">
    <source>
        <dbReference type="ARBA" id="ARBA00023204"/>
    </source>
</evidence>
<keyword evidence="11" id="KW-1185">Reference proteome</keyword>
<dbReference type="HOGENOM" id="CLU_002265_2_0_1"/>
<dbReference type="InterPro" id="IPR047520">
    <property type="entry name" value="XPF_nuclease"/>
</dbReference>
<dbReference type="GO" id="GO:1901255">
    <property type="term" value="P:nucleotide-excision repair involved in interstrand cross-link repair"/>
    <property type="evidence" value="ECO:0007669"/>
    <property type="project" value="TreeGrafter"/>
</dbReference>
<dbReference type="NCBIfam" id="TIGR00596">
    <property type="entry name" value="rad1"/>
    <property type="match status" value="1"/>
</dbReference>
<sequence length="1062" mass="118061">MQDPDPPHEFSTPSWLSRSPFGLDDDHHLMLCCTSRQDVSSWTDTMASKRQILKRAALLPFHCQIVNSLVPAEDDSPDEGDALVIIARGLGLRRIVSTVLRIYDSPNSLVILVNATSEEESGIGEELTTLGVRKPGLRAIHHEMPAKQRSEMYLSGGIMSVTSRILVVDMLSKRIPTALITGLVVLHAEKVTPTSVEAFIARIYRQENKEGFMKAFSDNPEHFTMGISPLQTVLSQLRIRKVELWPRFHQQTSKDLGQRKADVIELHQPLSRSMRNIQTAIIECLDASLSELKRGNANVETDDFSIEHAIFRAFDVMVRRQLDPIWHRVSAKTKQLVGDLTTLRNLLNYLLTYDCVTFNSYLETILASNTTSLRGNARQNQSAWLFMDAANVIFHEAKKRAYIWDEARRRQANDASDAHYADDEEALRQVEHGAAAQSGAPALGPIPPEVEPILEENPKWQLLQEVLDEVEQEIHFTSTGRAMSSRDFVHDTLANILPSSAGLETGNTILIMCGSERTSMQLRQIIATMDECPPGEPGQKLLRQLLRSYFLWKGGLGKLSSDQGASNQPGGDSRSAHSSTAQGAVGSDGPVNEALKRKLAYQKGQQSNANKRRRQRGGSSAAHAGGRFSSATDASGQASFQAEAAQVSEFLASAADSNEARAALADASIDSEQISDDIDEVEFDAFFGMLSMENLVVVRSYRGDQDDKVLQELRPRFVIMYDPDPAFVRRVEVYRSTNPGVGIRVYFLIYADSVEEQRYLSSLRREKESFERLIREKSMMALPLSADGRPIAEDADQRFLRTVSSRVAGGQRSATAEPPRIIVDMREFRSSLPSMLHAADIQVIPCTLQVGDYVLTPTMCVERKSLTDLVQSFNSGRLYTQCELMCVHYQHPILLIEFDQDKSFSLKSTSDAKPGGRATSSELDIQAKLVLLTSSFPRLRIIWSSSPFATSDIFAELKQNFDEPDASKVALVGLDDMLEAEGNGGSDPTKRAEWQSSGEHSYNLGPQDLLRALPGVTTKNFRYVMSQVRDISDLCNMSQEEVGELIGVEPARQLSRFLNQGL</sequence>
<evidence type="ECO:0000256" key="9">
    <source>
        <dbReference type="ARBA" id="ARBA00023242"/>
    </source>
</evidence>
<dbReference type="Proteomes" id="UP000053758">
    <property type="component" value="Unassembled WGS sequence"/>
</dbReference>
<dbReference type="InterPro" id="IPR011335">
    <property type="entry name" value="Restrct_endonuc-II-like"/>
</dbReference>
<evidence type="ECO:0000256" key="1">
    <source>
        <dbReference type="ARBA" id="ARBA00004123"/>
    </source>
</evidence>
<gene>
    <name evidence="10" type="ORF">PAN0_006d3014</name>
</gene>
<proteinExistence type="inferred from homology"/>
<dbReference type="PANTHER" id="PTHR10150">
    <property type="entry name" value="DNA REPAIR ENDONUCLEASE XPF"/>
    <property type="match status" value="1"/>
</dbReference>
<keyword evidence="5" id="KW-0227">DNA damage</keyword>
<dbReference type="GO" id="GO:0000724">
    <property type="term" value="P:double-strand break repair via homologous recombination"/>
    <property type="evidence" value="ECO:0007669"/>
    <property type="project" value="TreeGrafter"/>
</dbReference>
<dbReference type="SMART" id="SM00891">
    <property type="entry name" value="ERCC4"/>
    <property type="match status" value="1"/>
</dbReference>